<dbReference type="Gene3D" id="1.10.1780.10">
    <property type="entry name" value="Clp, N-terminal domain"/>
    <property type="match status" value="1"/>
</dbReference>
<dbReference type="InterPro" id="IPR004176">
    <property type="entry name" value="Clp_R_N"/>
</dbReference>
<organism evidence="2 3">
    <name type="scientific">Arthrobacter alpinus</name>
    <dbReference type="NCBI Taxonomy" id="656366"/>
    <lineage>
        <taxon>Bacteria</taxon>
        <taxon>Bacillati</taxon>
        <taxon>Actinomycetota</taxon>
        <taxon>Actinomycetes</taxon>
        <taxon>Micrococcales</taxon>
        <taxon>Micrococcaceae</taxon>
        <taxon>Arthrobacter</taxon>
    </lineage>
</organism>
<dbReference type="EMBL" id="CP012677">
    <property type="protein sequence ID" value="ALE93100.1"/>
    <property type="molecule type" value="Genomic_DNA"/>
</dbReference>
<evidence type="ECO:0000259" key="1">
    <source>
        <dbReference type="Pfam" id="PF02861"/>
    </source>
</evidence>
<dbReference type="Proteomes" id="UP000062833">
    <property type="component" value="Chromosome"/>
</dbReference>
<gene>
    <name evidence="2" type="ORF">AOC05_13545</name>
</gene>
<dbReference type="SUPFAM" id="SSF81923">
    <property type="entry name" value="Double Clp-N motif"/>
    <property type="match status" value="1"/>
</dbReference>
<protein>
    <recommendedName>
        <fullName evidence="1">Clp R domain-containing protein</fullName>
    </recommendedName>
</protein>
<dbReference type="PATRIC" id="fig|656366.3.peg.2922"/>
<name>A0A0M5LXQ7_9MICC</name>
<dbReference type="Pfam" id="PF02861">
    <property type="entry name" value="Clp_N"/>
    <property type="match status" value="1"/>
</dbReference>
<sequence length="65" mass="7078">MAVFELFTDSAEAVMRHVVDEARGVQAKEIEPVHLLLGIMDHTDGIARHGAGGRRNDPAVRGQQT</sequence>
<evidence type="ECO:0000313" key="2">
    <source>
        <dbReference type="EMBL" id="ALE93100.1"/>
    </source>
</evidence>
<dbReference type="KEGG" id="aaq:AOC05_13545"/>
<dbReference type="InterPro" id="IPR036628">
    <property type="entry name" value="Clp_N_dom_sf"/>
</dbReference>
<keyword evidence="3" id="KW-1185">Reference proteome</keyword>
<evidence type="ECO:0000313" key="3">
    <source>
        <dbReference type="Proteomes" id="UP000062833"/>
    </source>
</evidence>
<reference evidence="3" key="1">
    <citation type="submission" date="2015-09" db="EMBL/GenBank/DDBJ databases">
        <title>Complete genome of Arthrobacter alpinus strain R3.8.</title>
        <authorList>
            <person name="See-Too W.S."/>
            <person name="Chan K.G."/>
        </authorList>
    </citation>
    <scope>NUCLEOTIDE SEQUENCE [LARGE SCALE GENOMIC DNA]</scope>
    <source>
        <strain evidence="3">R3.8</strain>
    </source>
</reference>
<dbReference type="AlphaFoldDB" id="A0A0M5LXQ7"/>
<proteinExistence type="predicted"/>
<accession>A0A0M5LXQ7</accession>
<feature type="domain" description="Clp R" evidence="1">
    <location>
        <begin position="7"/>
        <end position="48"/>
    </location>
</feature>